<gene>
    <name evidence="2" type="ORF">GCM10010421_37380</name>
</gene>
<name>A0ABP5X6Y2_9ACTN</name>
<dbReference type="PROSITE" id="PS51725">
    <property type="entry name" value="ABM"/>
    <property type="match status" value="1"/>
</dbReference>
<dbReference type="InterPro" id="IPR011008">
    <property type="entry name" value="Dimeric_a/b-barrel"/>
</dbReference>
<keyword evidence="3" id="KW-1185">Reference proteome</keyword>
<reference evidence="3" key="1">
    <citation type="journal article" date="2019" name="Int. J. Syst. Evol. Microbiol.">
        <title>The Global Catalogue of Microorganisms (GCM) 10K type strain sequencing project: providing services to taxonomists for standard genome sequencing and annotation.</title>
        <authorList>
            <consortium name="The Broad Institute Genomics Platform"/>
            <consortium name="The Broad Institute Genome Sequencing Center for Infectious Disease"/>
            <person name="Wu L."/>
            <person name="Ma J."/>
        </authorList>
    </citation>
    <scope>NUCLEOTIDE SEQUENCE [LARGE SCALE GENOMIC DNA]</scope>
    <source>
        <strain evidence="3">JCM 6922</strain>
    </source>
</reference>
<dbReference type="Proteomes" id="UP001500460">
    <property type="component" value="Unassembled WGS sequence"/>
</dbReference>
<dbReference type="Pfam" id="PF03992">
    <property type="entry name" value="ABM"/>
    <property type="match status" value="1"/>
</dbReference>
<evidence type="ECO:0000313" key="2">
    <source>
        <dbReference type="EMBL" id="GAA2442973.1"/>
    </source>
</evidence>
<dbReference type="InterPro" id="IPR007575">
    <property type="entry name" value="SchA_CurD-like"/>
</dbReference>
<organism evidence="2 3">
    <name type="scientific">Streptomyces glaucus</name>
    <dbReference type="NCBI Taxonomy" id="284029"/>
    <lineage>
        <taxon>Bacteria</taxon>
        <taxon>Bacillati</taxon>
        <taxon>Actinomycetota</taxon>
        <taxon>Actinomycetes</taxon>
        <taxon>Kitasatosporales</taxon>
        <taxon>Streptomycetaceae</taxon>
        <taxon>Streptomyces</taxon>
    </lineage>
</organism>
<evidence type="ECO:0000313" key="3">
    <source>
        <dbReference type="Proteomes" id="UP001500460"/>
    </source>
</evidence>
<protein>
    <submittedName>
        <fullName evidence="2">SchA/CurD-like domain-containing protein</fullName>
    </submittedName>
</protein>
<sequence>MTSAKSITQSAFDGSRLRVLLLVDLNEGAQQEFLDAYEHMRHHVASVPGHLGDQLCQSAENPSQWLITSEWESAPPYLAWVNSEAHIETVRPMQSCVRDLRSMRYHIVRETGGAAPPPAPTARGVHQAAAAAKTAGAAGGVHAPPRVGDGLIRHALTFTVKPGSESKVAEILADYAPPKSRVDDTTRLCRTTLFMHGNRVVRTVEVQGDLVAALRHVSRQPEVRAVEEALNPHLEQSRDLNDPESARAFFTRAAMPAVHHVTRGGPEPAGLRRHALYYPAREGCGLMLARLLAQQDETAADDPAGPVYRSTVFHREDLVVRLVDVSGDPEADPVRVLGVHGEKKAAVLARLLDGAALGIRGPLAGERDATRLLAHAGMTLITDRTAPRP</sequence>
<dbReference type="Gene3D" id="3.30.70.100">
    <property type="match status" value="1"/>
</dbReference>
<feature type="domain" description="ABM" evidence="1">
    <location>
        <begin position="17"/>
        <end position="109"/>
    </location>
</feature>
<dbReference type="Pfam" id="PF04486">
    <property type="entry name" value="SchA_CurD"/>
    <property type="match status" value="1"/>
</dbReference>
<dbReference type="SUPFAM" id="SSF54909">
    <property type="entry name" value="Dimeric alpha+beta barrel"/>
    <property type="match status" value="1"/>
</dbReference>
<accession>A0ABP5X6Y2</accession>
<dbReference type="RefSeq" id="WP_344604828.1">
    <property type="nucleotide sequence ID" value="NZ_BAAATK010000023.1"/>
</dbReference>
<evidence type="ECO:0000259" key="1">
    <source>
        <dbReference type="PROSITE" id="PS51725"/>
    </source>
</evidence>
<dbReference type="EMBL" id="BAAATK010000023">
    <property type="protein sequence ID" value="GAA2442973.1"/>
    <property type="molecule type" value="Genomic_DNA"/>
</dbReference>
<comment type="caution">
    <text evidence="2">The sequence shown here is derived from an EMBL/GenBank/DDBJ whole genome shotgun (WGS) entry which is preliminary data.</text>
</comment>
<dbReference type="InterPro" id="IPR007138">
    <property type="entry name" value="ABM_dom"/>
</dbReference>
<proteinExistence type="predicted"/>